<proteinExistence type="predicted"/>
<feature type="compositionally biased region" description="Basic and acidic residues" evidence="1">
    <location>
        <begin position="228"/>
        <end position="240"/>
    </location>
</feature>
<name>A0A310STW1_9HYME</name>
<protein>
    <submittedName>
        <fullName evidence="2">Uncharacterized protein</fullName>
    </submittedName>
</protein>
<dbReference type="AlphaFoldDB" id="A0A310STW1"/>
<dbReference type="Proteomes" id="UP000250275">
    <property type="component" value="Unassembled WGS sequence"/>
</dbReference>
<evidence type="ECO:0000313" key="3">
    <source>
        <dbReference type="EMBL" id="OAD62588.1"/>
    </source>
</evidence>
<gene>
    <name evidence="2" type="ORF">WN48_05917</name>
    <name evidence="3" type="ORF">WN48_06966</name>
</gene>
<accession>A0A310STW1</accession>
<organism evidence="2 4">
    <name type="scientific">Eufriesea mexicana</name>
    <dbReference type="NCBI Taxonomy" id="516756"/>
    <lineage>
        <taxon>Eukaryota</taxon>
        <taxon>Metazoa</taxon>
        <taxon>Ecdysozoa</taxon>
        <taxon>Arthropoda</taxon>
        <taxon>Hexapoda</taxon>
        <taxon>Insecta</taxon>
        <taxon>Pterygota</taxon>
        <taxon>Neoptera</taxon>
        <taxon>Endopterygota</taxon>
        <taxon>Hymenoptera</taxon>
        <taxon>Apocrita</taxon>
        <taxon>Aculeata</taxon>
        <taxon>Apoidea</taxon>
        <taxon>Anthophila</taxon>
        <taxon>Apidae</taxon>
        <taxon>Eufriesea</taxon>
    </lineage>
</organism>
<evidence type="ECO:0000313" key="4">
    <source>
        <dbReference type="Proteomes" id="UP000250275"/>
    </source>
</evidence>
<dbReference type="EMBL" id="KQ760434">
    <property type="protein sequence ID" value="OAD60352.1"/>
    <property type="molecule type" value="Genomic_DNA"/>
</dbReference>
<evidence type="ECO:0000313" key="2">
    <source>
        <dbReference type="EMBL" id="OAD60352.1"/>
    </source>
</evidence>
<sequence length="246" mass="27484">MGDHRGALVAIDNRLTVNFQSIFTIVSVIVQALRSPMTTVAIYDQRGSQSVTTYHFVLRHYPSVRAVPREHVAERIEKSDVCKCESELKGASRSASWQAYSFDLRYPVRPTETLLKLKNIPATNVRIVNEDVRPCPHSDANYLIRTFLITSRRVFEHVNKKLETTGATGYNSLFTIPAEKGPDLNFRGTVVAAVAMKSCWQIACKGTFVSDTESQKRLGKRGVGSKKSARDDHEGEHLGGRDTPFT</sequence>
<keyword evidence="4" id="KW-1185">Reference proteome</keyword>
<evidence type="ECO:0000256" key="1">
    <source>
        <dbReference type="SAM" id="MobiDB-lite"/>
    </source>
</evidence>
<feature type="region of interest" description="Disordered" evidence="1">
    <location>
        <begin position="215"/>
        <end position="246"/>
    </location>
</feature>
<dbReference type="EMBL" id="KQ759847">
    <property type="protein sequence ID" value="OAD62588.1"/>
    <property type="molecule type" value="Genomic_DNA"/>
</dbReference>
<reference evidence="2 4" key="1">
    <citation type="submission" date="2015-07" db="EMBL/GenBank/DDBJ databases">
        <title>The genome of Eufriesea mexicana.</title>
        <authorList>
            <person name="Pan H."/>
            <person name="Kapheim K."/>
        </authorList>
    </citation>
    <scope>NUCLEOTIDE SEQUENCE [LARGE SCALE GENOMIC DNA]</scope>
    <source>
        <strain evidence="2">0111107269</strain>
        <tissue evidence="2">Whole body</tissue>
    </source>
</reference>